<evidence type="ECO:0000313" key="3">
    <source>
        <dbReference type="Proteomes" id="UP000327013"/>
    </source>
</evidence>
<feature type="region of interest" description="Disordered" evidence="1">
    <location>
        <begin position="116"/>
        <end position="209"/>
    </location>
</feature>
<feature type="compositionally biased region" description="Low complexity" evidence="1">
    <location>
        <begin position="229"/>
        <end position="242"/>
    </location>
</feature>
<dbReference type="AlphaFoldDB" id="A0A5N6KQJ5"/>
<evidence type="ECO:0000313" key="2">
    <source>
        <dbReference type="EMBL" id="KAB8338915.1"/>
    </source>
</evidence>
<gene>
    <name evidence="2" type="ORF">FH972_021855</name>
</gene>
<proteinExistence type="predicted"/>
<organism evidence="2 3">
    <name type="scientific">Carpinus fangiana</name>
    <dbReference type="NCBI Taxonomy" id="176857"/>
    <lineage>
        <taxon>Eukaryota</taxon>
        <taxon>Viridiplantae</taxon>
        <taxon>Streptophyta</taxon>
        <taxon>Embryophyta</taxon>
        <taxon>Tracheophyta</taxon>
        <taxon>Spermatophyta</taxon>
        <taxon>Magnoliopsida</taxon>
        <taxon>eudicotyledons</taxon>
        <taxon>Gunneridae</taxon>
        <taxon>Pentapetalae</taxon>
        <taxon>rosids</taxon>
        <taxon>fabids</taxon>
        <taxon>Fagales</taxon>
        <taxon>Betulaceae</taxon>
        <taxon>Carpinus</taxon>
    </lineage>
</organism>
<dbReference type="OrthoDB" id="6159439at2759"/>
<evidence type="ECO:0000256" key="1">
    <source>
        <dbReference type="SAM" id="MobiDB-lite"/>
    </source>
</evidence>
<protein>
    <recommendedName>
        <fullName evidence="4">Homeobox domain-containing protein</fullName>
    </recommendedName>
</protein>
<keyword evidence="3" id="KW-1185">Reference proteome</keyword>
<sequence>MESPPVKHQPMSSSSIASSSPLPSSFQTVNTSYAFLVHSQDTLPNNLPPSVDNKPLARQRRRRTRYALSQFLFEAAGALPGRVWLSQQPRRPQQLPRLFRYLGTLTGHVSPQIWFQNRRQTSRRKSKPLEPHELWDPRGQKSLDATNRPDMGQDASELNNSALISSSPRNASSSPPAITRHTTSQTLENGLGIDVPTAEDIDRDPSMSFGLQTDAAEGRIILSQDSIHHQTTQHVSQTTHQTLRPDELSSHQTSPTALHSTEQPPQSTSTRSLKRSASAVRLSLTSDYTAKVLQPDEASPSPPKPQRHIDMLPLPRSSLRRSHSTAGLSDPSASAPGFNRATSGRSRDSRAWEFWCDRDSRSDLMKQAEAETRGSAADAISLIRSSSQRSALSPLTITRGHSNTLEPARRTFKRVKSTHHDTTSSHPRRERAKLSRASTSIGRLETSHKRDSGIGMDVHVDPSPSSATKHAAVAADANDDDDDDDDHDGCCSYGSPSGDSDKENHDPDDADEHVALALALAHRRAAPKAARPRPRLSGSQTAPLASARRFGANRVNVVRRRERVHGGAAGKYEYGADGSGENADPEDDAEIAAFMGRRASASGGAVRGGRDEDDMDCVQGLLSLSQGAWR</sequence>
<feature type="region of interest" description="Disordered" evidence="1">
    <location>
        <begin position="398"/>
        <end position="509"/>
    </location>
</feature>
<reference evidence="2 3" key="1">
    <citation type="submission" date="2019-06" db="EMBL/GenBank/DDBJ databases">
        <title>A chromosomal-level reference genome of Carpinus fangiana (Coryloideae, Betulaceae).</title>
        <authorList>
            <person name="Yang X."/>
            <person name="Wang Z."/>
            <person name="Zhang L."/>
            <person name="Hao G."/>
            <person name="Liu J."/>
            <person name="Yang Y."/>
        </authorList>
    </citation>
    <scope>NUCLEOTIDE SEQUENCE [LARGE SCALE GENOMIC DNA]</scope>
    <source>
        <strain evidence="2">Cfa_2016G</strain>
        <tissue evidence="2">Leaf</tissue>
    </source>
</reference>
<feature type="compositionally biased region" description="Basic and acidic residues" evidence="1">
    <location>
        <begin position="127"/>
        <end position="141"/>
    </location>
</feature>
<feature type="compositionally biased region" description="Polar residues" evidence="1">
    <location>
        <begin position="250"/>
        <end position="271"/>
    </location>
</feature>
<feature type="region of interest" description="Disordered" evidence="1">
    <location>
        <begin position="1"/>
        <end position="25"/>
    </location>
</feature>
<comment type="caution">
    <text evidence="2">The sequence shown here is derived from an EMBL/GenBank/DDBJ whole genome shotgun (WGS) entry which is preliminary data.</text>
</comment>
<feature type="compositionally biased region" description="Low complexity" evidence="1">
    <location>
        <begin position="10"/>
        <end position="25"/>
    </location>
</feature>
<feature type="compositionally biased region" description="Acidic residues" evidence="1">
    <location>
        <begin position="477"/>
        <end position="487"/>
    </location>
</feature>
<dbReference type="Proteomes" id="UP000327013">
    <property type="component" value="Unassembled WGS sequence"/>
</dbReference>
<name>A0A5N6KQJ5_9ROSI</name>
<evidence type="ECO:0008006" key="4">
    <source>
        <dbReference type="Google" id="ProtNLM"/>
    </source>
</evidence>
<feature type="compositionally biased region" description="Low complexity" evidence="1">
    <location>
        <begin position="161"/>
        <end position="177"/>
    </location>
</feature>
<dbReference type="EMBL" id="VIBQ01000010">
    <property type="protein sequence ID" value="KAB8338915.1"/>
    <property type="molecule type" value="Genomic_DNA"/>
</dbReference>
<feature type="region of interest" description="Disordered" evidence="1">
    <location>
        <begin position="228"/>
        <end position="344"/>
    </location>
</feature>
<accession>A0A5N6KQJ5</accession>